<evidence type="ECO:0000313" key="12">
    <source>
        <dbReference type="Proteomes" id="UP000295064"/>
    </source>
</evidence>
<dbReference type="GO" id="GO:0005886">
    <property type="term" value="C:plasma membrane"/>
    <property type="evidence" value="ECO:0007669"/>
    <property type="project" value="UniProtKB-SubCell"/>
</dbReference>
<proteinExistence type="inferred from homology"/>
<evidence type="ECO:0000256" key="7">
    <source>
        <dbReference type="ARBA" id="ARBA00023136"/>
    </source>
</evidence>
<feature type="transmembrane region" description="Helical" evidence="9">
    <location>
        <begin position="91"/>
        <end position="112"/>
    </location>
</feature>
<keyword evidence="6 9" id="KW-1133">Transmembrane helix</keyword>
<evidence type="ECO:0000259" key="10">
    <source>
        <dbReference type="Pfam" id="PF04290"/>
    </source>
</evidence>
<dbReference type="InterPro" id="IPR055348">
    <property type="entry name" value="DctQ"/>
</dbReference>
<sequence>MPKKLLNQIYEGIYKIITFICVSSLIVLVALVFVSVVMRYVFSSPIRGAQEFSIYLLLWFGFLGIIKGHRDGNHISITFFVDKLPEKGKKVMNLFSELMIMLFSGTMFYQGLKLYEYNIISPLPATNIPSRTLAVLISIVGIMLVIQSTIKMFFMVFREGETWSRQ</sequence>
<dbReference type="RefSeq" id="WP_133514309.1">
    <property type="nucleotide sequence ID" value="NZ_SNWX01000004.1"/>
</dbReference>
<feature type="transmembrane region" description="Helical" evidence="9">
    <location>
        <begin position="52"/>
        <end position="70"/>
    </location>
</feature>
<feature type="transmembrane region" description="Helical" evidence="9">
    <location>
        <begin position="12"/>
        <end position="40"/>
    </location>
</feature>
<name>A0A4R6LZY0_9FIRM</name>
<dbReference type="GO" id="GO:0015740">
    <property type="term" value="P:C4-dicarboxylate transport"/>
    <property type="evidence" value="ECO:0007669"/>
    <property type="project" value="TreeGrafter"/>
</dbReference>
<keyword evidence="5 9" id="KW-0812">Transmembrane</keyword>
<organism evidence="11 12">
    <name type="scientific">Halanaerobium saccharolyticum</name>
    <dbReference type="NCBI Taxonomy" id="43595"/>
    <lineage>
        <taxon>Bacteria</taxon>
        <taxon>Bacillati</taxon>
        <taxon>Bacillota</taxon>
        <taxon>Clostridia</taxon>
        <taxon>Halanaerobiales</taxon>
        <taxon>Halanaerobiaceae</taxon>
        <taxon>Halanaerobium</taxon>
    </lineage>
</organism>
<dbReference type="InterPro" id="IPR007387">
    <property type="entry name" value="TRAP_DctQ"/>
</dbReference>
<feature type="domain" description="Tripartite ATP-independent periplasmic transporters DctQ component" evidence="10">
    <location>
        <begin position="28"/>
        <end position="151"/>
    </location>
</feature>
<dbReference type="EMBL" id="SNWX01000004">
    <property type="protein sequence ID" value="TDO94196.1"/>
    <property type="molecule type" value="Genomic_DNA"/>
</dbReference>
<reference evidence="11 12" key="1">
    <citation type="submission" date="2019-03" db="EMBL/GenBank/DDBJ databases">
        <title>Subsurface microbial communities from deep shales in Ohio and West Virginia, USA.</title>
        <authorList>
            <person name="Wrighton K."/>
        </authorList>
    </citation>
    <scope>NUCLEOTIDE SEQUENCE [LARGE SCALE GENOMIC DNA]</scope>
    <source>
        <strain evidence="11 12">MA284_T2</strain>
    </source>
</reference>
<protein>
    <submittedName>
        <fullName evidence="11">TRAP-type C4-dicarboxylate transport system permease small subunit</fullName>
    </submittedName>
</protein>
<accession>A0A4R6LZY0</accession>
<comment type="similarity">
    <text evidence="8">Belongs to the TRAP transporter small permease family.</text>
</comment>
<evidence type="ECO:0000256" key="8">
    <source>
        <dbReference type="ARBA" id="ARBA00038436"/>
    </source>
</evidence>
<gene>
    <name evidence="11" type="ORF">DFR79_104162</name>
</gene>
<evidence type="ECO:0000256" key="5">
    <source>
        <dbReference type="ARBA" id="ARBA00022692"/>
    </source>
</evidence>
<keyword evidence="2" id="KW-0813">Transport</keyword>
<evidence type="ECO:0000256" key="4">
    <source>
        <dbReference type="ARBA" id="ARBA00022519"/>
    </source>
</evidence>
<evidence type="ECO:0000256" key="9">
    <source>
        <dbReference type="SAM" id="Phobius"/>
    </source>
</evidence>
<feature type="transmembrane region" description="Helical" evidence="9">
    <location>
        <begin position="132"/>
        <end position="157"/>
    </location>
</feature>
<evidence type="ECO:0000313" key="11">
    <source>
        <dbReference type="EMBL" id="TDO94196.1"/>
    </source>
</evidence>
<dbReference type="GO" id="GO:0022857">
    <property type="term" value="F:transmembrane transporter activity"/>
    <property type="evidence" value="ECO:0007669"/>
    <property type="project" value="TreeGrafter"/>
</dbReference>
<dbReference type="OrthoDB" id="9814265at2"/>
<dbReference type="Pfam" id="PF04290">
    <property type="entry name" value="DctQ"/>
    <property type="match status" value="1"/>
</dbReference>
<evidence type="ECO:0000256" key="3">
    <source>
        <dbReference type="ARBA" id="ARBA00022475"/>
    </source>
</evidence>
<evidence type="ECO:0000256" key="6">
    <source>
        <dbReference type="ARBA" id="ARBA00022989"/>
    </source>
</evidence>
<keyword evidence="4" id="KW-0997">Cell inner membrane</keyword>
<keyword evidence="3" id="KW-1003">Cell membrane</keyword>
<evidence type="ECO:0000256" key="1">
    <source>
        <dbReference type="ARBA" id="ARBA00004429"/>
    </source>
</evidence>
<comment type="caution">
    <text evidence="11">The sequence shown here is derived from an EMBL/GenBank/DDBJ whole genome shotgun (WGS) entry which is preliminary data.</text>
</comment>
<keyword evidence="7 9" id="KW-0472">Membrane</keyword>
<dbReference type="PANTHER" id="PTHR35011">
    <property type="entry name" value="2,3-DIKETO-L-GULONATE TRAP TRANSPORTER SMALL PERMEASE PROTEIN YIAM"/>
    <property type="match status" value="1"/>
</dbReference>
<evidence type="ECO:0000256" key="2">
    <source>
        <dbReference type="ARBA" id="ARBA00022448"/>
    </source>
</evidence>
<comment type="subcellular location">
    <subcellularLocation>
        <location evidence="1">Cell inner membrane</location>
        <topology evidence="1">Multi-pass membrane protein</topology>
    </subcellularLocation>
</comment>
<dbReference type="AlphaFoldDB" id="A0A4R6LZY0"/>
<dbReference type="PANTHER" id="PTHR35011:SF2">
    <property type="entry name" value="2,3-DIKETO-L-GULONATE TRAP TRANSPORTER SMALL PERMEASE PROTEIN YIAM"/>
    <property type="match status" value="1"/>
</dbReference>
<dbReference type="Proteomes" id="UP000295064">
    <property type="component" value="Unassembled WGS sequence"/>
</dbReference>